<accession>A0A167QJZ9</accession>
<dbReference type="GeneID" id="29001299"/>
<evidence type="ECO:0000313" key="2">
    <source>
        <dbReference type="EMBL" id="OAD79817.1"/>
    </source>
</evidence>
<evidence type="ECO:0000256" key="1">
    <source>
        <dbReference type="SAM" id="Phobius"/>
    </source>
</evidence>
<keyword evidence="1" id="KW-0472">Membrane</keyword>
<organism evidence="2 3">
    <name type="scientific">Phycomyces blakesleeanus (strain ATCC 8743b / DSM 1359 / FGSC 10004 / NBRC 33097 / NRRL 1555)</name>
    <dbReference type="NCBI Taxonomy" id="763407"/>
    <lineage>
        <taxon>Eukaryota</taxon>
        <taxon>Fungi</taxon>
        <taxon>Fungi incertae sedis</taxon>
        <taxon>Mucoromycota</taxon>
        <taxon>Mucoromycotina</taxon>
        <taxon>Mucoromycetes</taxon>
        <taxon>Mucorales</taxon>
        <taxon>Phycomycetaceae</taxon>
        <taxon>Phycomyces</taxon>
    </lineage>
</organism>
<dbReference type="VEuPathDB" id="FungiDB:PHYBLDRAFT_58862"/>
<keyword evidence="3" id="KW-1185">Reference proteome</keyword>
<dbReference type="Proteomes" id="UP000077315">
    <property type="component" value="Unassembled WGS sequence"/>
</dbReference>
<gene>
    <name evidence="2" type="ORF">PHYBLDRAFT_58862</name>
</gene>
<proteinExistence type="predicted"/>
<dbReference type="RefSeq" id="XP_018297857.1">
    <property type="nucleotide sequence ID" value="XM_018440393.1"/>
</dbReference>
<name>A0A167QJZ9_PHYB8</name>
<feature type="transmembrane region" description="Helical" evidence="1">
    <location>
        <begin position="122"/>
        <end position="139"/>
    </location>
</feature>
<dbReference type="EMBL" id="KV440972">
    <property type="protein sequence ID" value="OAD79817.1"/>
    <property type="molecule type" value="Genomic_DNA"/>
</dbReference>
<keyword evidence="1" id="KW-0812">Transmembrane</keyword>
<dbReference type="AlphaFoldDB" id="A0A167QJZ9"/>
<keyword evidence="1" id="KW-1133">Transmembrane helix</keyword>
<protein>
    <submittedName>
        <fullName evidence="2">Uncharacterized protein</fullName>
    </submittedName>
</protein>
<dbReference type="InParanoid" id="A0A167QJZ9"/>
<feature type="transmembrane region" description="Helical" evidence="1">
    <location>
        <begin position="58"/>
        <end position="76"/>
    </location>
</feature>
<evidence type="ECO:0000313" key="3">
    <source>
        <dbReference type="Proteomes" id="UP000077315"/>
    </source>
</evidence>
<sequence length="140" mass="16415">MRAVFRSLPVIIYMSQEKQAVYNTVLLDEVLTVFENQPVGNFLSKSKVILPSYLYSRYYLVAIVFYKMCILGYYDLTSWLSLSLLFRVFYKIPVTSHQFTFGFTEALPSTPSQRRLMGSYSYLRNTFMASTYSIFVFFLD</sequence>
<reference evidence="3" key="1">
    <citation type="submission" date="2015-06" db="EMBL/GenBank/DDBJ databases">
        <title>Expansion of signal transduction pathways in fungi by whole-genome duplication.</title>
        <authorList>
            <consortium name="DOE Joint Genome Institute"/>
            <person name="Corrochano L.M."/>
            <person name="Kuo A."/>
            <person name="Marcet-Houben M."/>
            <person name="Polaino S."/>
            <person name="Salamov A."/>
            <person name="Villalobos J.M."/>
            <person name="Alvarez M.I."/>
            <person name="Avalos J."/>
            <person name="Benito E.P."/>
            <person name="Benoit I."/>
            <person name="Burger G."/>
            <person name="Camino L.P."/>
            <person name="Canovas D."/>
            <person name="Cerda-Olmedo E."/>
            <person name="Cheng J.-F."/>
            <person name="Dominguez A."/>
            <person name="Elias M."/>
            <person name="Eslava A.P."/>
            <person name="Glaser F."/>
            <person name="Grimwood J."/>
            <person name="Gutierrez G."/>
            <person name="Heitman J."/>
            <person name="Henrissat B."/>
            <person name="Iturriaga E.A."/>
            <person name="Lang B.F."/>
            <person name="Lavin J.L."/>
            <person name="Lee S."/>
            <person name="Li W."/>
            <person name="Lindquist E."/>
            <person name="Lopez-Garcia S."/>
            <person name="Luque E.M."/>
            <person name="Marcos A.T."/>
            <person name="Martin J."/>
            <person name="McCluskey K."/>
            <person name="Medina H.R."/>
            <person name="Miralles-Duran A."/>
            <person name="Miyazaki A."/>
            <person name="Munoz-Torres E."/>
            <person name="Oguiza J.A."/>
            <person name="Ohm R."/>
            <person name="Olmedo M."/>
            <person name="Orejas M."/>
            <person name="Ortiz-Castellanos L."/>
            <person name="Pisabarro A.G."/>
            <person name="Rodriguez-Romero J."/>
            <person name="Ruiz-Herrera J."/>
            <person name="Ruiz-Vazquez R."/>
            <person name="Sanz C."/>
            <person name="Schackwitz W."/>
            <person name="Schmutz J."/>
            <person name="Shahriari M."/>
            <person name="Shelest E."/>
            <person name="Silva-Franco F."/>
            <person name="Soanes D."/>
            <person name="Syed K."/>
            <person name="Tagua V.G."/>
            <person name="Talbot N.J."/>
            <person name="Thon M."/>
            <person name="De vries R.P."/>
            <person name="Wiebenga A."/>
            <person name="Yadav J.S."/>
            <person name="Braun E.L."/>
            <person name="Baker S."/>
            <person name="Garre V."/>
            <person name="Horwitz B."/>
            <person name="Torres-Martinez S."/>
            <person name="Idnurm A."/>
            <person name="Herrera-Estrella A."/>
            <person name="Gabaldon T."/>
            <person name="Grigoriev I.V."/>
        </authorList>
    </citation>
    <scope>NUCLEOTIDE SEQUENCE [LARGE SCALE GENOMIC DNA]</scope>
    <source>
        <strain evidence="3">NRRL 1555(-)</strain>
    </source>
</reference>